<gene>
    <name evidence="2" type="ORF">METZ01_LOCUS1194</name>
</gene>
<accession>A0A381N150</accession>
<feature type="compositionally biased region" description="Basic residues" evidence="1">
    <location>
        <begin position="579"/>
        <end position="588"/>
    </location>
</feature>
<organism evidence="2">
    <name type="scientific">marine metagenome</name>
    <dbReference type="NCBI Taxonomy" id="408172"/>
    <lineage>
        <taxon>unclassified sequences</taxon>
        <taxon>metagenomes</taxon>
        <taxon>ecological metagenomes</taxon>
    </lineage>
</organism>
<sequence length="631" mass="72166">METLIIGAIAGVGYYLNQDKRVKSNELKNNNVVAENEIPSNDNIYSSRHLDKVQEQVFQKATQNQKDSEKPMKTGIVNGNTYRNKKNYYKEQSIIQNEKSIQNNDKPSSTKFPKSSNSVVENSFKLIDNKDVEKYGIQSFNDRRNLMEQPSFQENHDRNNTSFFKTIKNGVYGKGVNVYEKGHNNMEPFFGSSVKQNLNENANQTKLGHFTGSDYTFKHKKETKMLFKPVKQNIHGTQIKRDDSRFIASIYNKTNQLPFKQIKVGPGLNSSSNELTTNVGFHDSYRPKQKNVDELRVNPKETYKGRISGEKHFVGLRGKAAKVSLNKQSGSLSHVNRPQLPNKNPVSKTADLDKNAVILKNVERNKYSAAIAKFKGGQKSNNHTYNTFADKAKFNSKQETQYNKHSHMNINGPKEQIHNPYDIAKSTIKQETQYHDHSHINLGTHNNAHKTSLNDKARNTIKEQTLSSYSGNKEGFTEQTQQLKDNARTTIRQQTSREYSGNKGNSDGTQSSRHNFYNAEINALKEQTINRRNPVSQGAKSGPSKNQVVLKNNRKKQLKTYSFTKHYNPTAPGPTNKSHTGKITKQKQKYNDRDFMNNRMNSVFVDQFKKNPYTQSLHSYQNVQNPKSIYR</sequence>
<dbReference type="AlphaFoldDB" id="A0A381N150"/>
<evidence type="ECO:0000313" key="2">
    <source>
        <dbReference type="EMBL" id="SUZ48340.1"/>
    </source>
</evidence>
<protein>
    <submittedName>
        <fullName evidence="2">Uncharacterized protein</fullName>
    </submittedName>
</protein>
<feature type="compositionally biased region" description="Polar residues" evidence="1">
    <location>
        <begin position="559"/>
        <end position="578"/>
    </location>
</feature>
<feature type="region of interest" description="Disordered" evidence="1">
    <location>
        <begin position="96"/>
        <end position="117"/>
    </location>
</feature>
<reference evidence="2" key="1">
    <citation type="submission" date="2018-05" db="EMBL/GenBank/DDBJ databases">
        <authorList>
            <person name="Lanie J.A."/>
            <person name="Ng W.-L."/>
            <person name="Kazmierczak K.M."/>
            <person name="Andrzejewski T.M."/>
            <person name="Davidsen T.M."/>
            <person name="Wayne K.J."/>
            <person name="Tettelin H."/>
            <person name="Glass J.I."/>
            <person name="Rusch D."/>
            <person name="Podicherti R."/>
            <person name="Tsui H.-C.T."/>
            <person name="Winkler M.E."/>
        </authorList>
    </citation>
    <scope>NUCLEOTIDE SEQUENCE</scope>
</reference>
<feature type="region of interest" description="Disordered" evidence="1">
    <location>
        <begin position="533"/>
        <end position="588"/>
    </location>
</feature>
<feature type="region of interest" description="Disordered" evidence="1">
    <location>
        <begin position="61"/>
        <end position="80"/>
    </location>
</feature>
<dbReference type="EMBL" id="UINC01000064">
    <property type="protein sequence ID" value="SUZ48340.1"/>
    <property type="molecule type" value="Genomic_DNA"/>
</dbReference>
<evidence type="ECO:0000256" key="1">
    <source>
        <dbReference type="SAM" id="MobiDB-lite"/>
    </source>
</evidence>
<proteinExistence type="predicted"/>
<feature type="region of interest" description="Disordered" evidence="1">
    <location>
        <begin position="468"/>
        <end position="513"/>
    </location>
</feature>
<name>A0A381N150_9ZZZZ</name>
<feature type="compositionally biased region" description="Polar residues" evidence="1">
    <location>
        <begin position="533"/>
        <end position="550"/>
    </location>
</feature>